<reference evidence="1" key="2">
    <citation type="journal article" date="2015" name="Data Brief">
        <title>Shoot transcriptome of the giant reed, Arundo donax.</title>
        <authorList>
            <person name="Barrero R.A."/>
            <person name="Guerrero F.D."/>
            <person name="Moolhuijzen P."/>
            <person name="Goolsby J.A."/>
            <person name="Tidwell J."/>
            <person name="Bellgard S.E."/>
            <person name="Bellgard M.I."/>
        </authorList>
    </citation>
    <scope>NUCLEOTIDE SEQUENCE</scope>
    <source>
        <tissue evidence="1">Shoot tissue taken approximately 20 cm above the soil surface</tissue>
    </source>
</reference>
<protein>
    <submittedName>
        <fullName evidence="1">Uncharacterized protein</fullName>
    </submittedName>
</protein>
<name>A0A0A9BIU3_ARUDO</name>
<accession>A0A0A9BIU3</accession>
<sequence length="20" mass="2378">MVKRHKNERTVSCCGVQVRF</sequence>
<reference evidence="1" key="1">
    <citation type="submission" date="2014-09" db="EMBL/GenBank/DDBJ databases">
        <authorList>
            <person name="Magalhaes I.L.F."/>
            <person name="Oliveira U."/>
            <person name="Santos F.R."/>
            <person name="Vidigal T.H.D.A."/>
            <person name="Brescovit A.D."/>
            <person name="Santos A.J."/>
        </authorList>
    </citation>
    <scope>NUCLEOTIDE SEQUENCE</scope>
    <source>
        <tissue evidence="1">Shoot tissue taken approximately 20 cm above the soil surface</tissue>
    </source>
</reference>
<dbReference type="AlphaFoldDB" id="A0A0A9BIU3"/>
<dbReference type="EMBL" id="GBRH01236800">
    <property type="protein sequence ID" value="JAD61095.1"/>
    <property type="molecule type" value="Transcribed_RNA"/>
</dbReference>
<evidence type="ECO:0000313" key="1">
    <source>
        <dbReference type="EMBL" id="JAD61095.1"/>
    </source>
</evidence>
<proteinExistence type="predicted"/>
<organism evidence="1">
    <name type="scientific">Arundo donax</name>
    <name type="common">Giant reed</name>
    <name type="synonym">Donax arundinaceus</name>
    <dbReference type="NCBI Taxonomy" id="35708"/>
    <lineage>
        <taxon>Eukaryota</taxon>
        <taxon>Viridiplantae</taxon>
        <taxon>Streptophyta</taxon>
        <taxon>Embryophyta</taxon>
        <taxon>Tracheophyta</taxon>
        <taxon>Spermatophyta</taxon>
        <taxon>Magnoliopsida</taxon>
        <taxon>Liliopsida</taxon>
        <taxon>Poales</taxon>
        <taxon>Poaceae</taxon>
        <taxon>PACMAD clade</taxon>
        <taxon>Arundinoideae</taxon>
        <taxon>Arundineae</taxon>
        <taxon>Arundo</taxon>
    </lineage>
</organism>